<protein>
    <submittedName>
        <fullName evidence="1">Uncharacterized protein</fullName>
    </submittedName>
</protein>
<dbReference type="RefSeq" id="WP_101811912.1">
    <property type="nucleotide sequence ID" value="NZ_PKGI01000030.1"/>
</dbReference>
<organism evidence="1 2">
    <name type="scientific">Ligilactobacillus agilis</name>
    <dbReference type="NCBI Taxonomy" id="1601"/>
    <lineage>
        <taxon>Bacteria</taxon>
        <taxon>Bacillati</taxon>
        <taxon>Bacillota</taxon>
        <taxon>Bacilli</taxon>
        <taxon>Lactobacillales</taxon>
        <taxon>Lactobacillaceae</taxon>
        <taxon>Ligilactobacillus</taxon>
    </lineage>
</organism>
<sequence length="249" mass="29617">MAKKRMFSIDIITTDKFYDLGLEAQALYFQLSMQADDDGFIDKARSITRTIGATPDALQKLVKEGYLIEFENSVYCVTHFRINNNKIPKDRYTPTLYTDFYKKLIDEPNRPYRFCKQNVDGNLTDSIQENDKTEENVNEYVNKSATDCKKDVKKLYTQNRIDKKREEESKKDKNRVLNNIHSSIYATTEKEKNSKELPELERNTLYNYWQDREQNINTVVVDLLKQGYNQEQVQQYKDYIELNFNKYKH</sequence>
<reference evidence="2" key="1">
    <citation type="submission" date="2017-12" db="EMBL/GenBank/DDBJ databases">
        <authorList>
            <person name="Christensen H."/>
        </authorList>
    </citation>
    <scope>NUCLEOTIDE SEQUENCE [LARGE SCALE GENOMIC DNA]</scope>
    <source>
        <strain evidence="2">268A</strain>
    </source>
</reference>
<proteinExistence type="predicted"/>
<gene>
    <name evidence="1" type="ORF">CYR79_06365</name>
</gene>
<evidence type="ECO:0000313" key="1">
    <source>
        <dbReference type="EMBL" id="PLA76414.1"/>
    </source>
</evidence>
<dbReference type="Proteomes" id="UP000234579">
    <property type="component" value="Unassembled WGS sequence"/>
</dbReference>
<name>A0A2I2AAK9_9LACO</name>
<evidence type="ECO:0000313" key="2">
    <source>
        <dbReference type="Proteomes" id="UP000234579"/>
    </source>
</evidence>
<dbReference type="EMBL" id="PKGI01000030">
    <property type="protein sequence ID" value="PLA76414.1"/>
    <property type="molecule type" value="Genomic_DNA"/>
</dbReference>
<accession>A0A2I2AAK9</accession>
<comment type="caution">
    <text evidence="1">The sequence shown here is derived from an EMBL/GenBank/DDBJ whole genome shotgun (WGS) entry which is preliminary data.</text>
</comment>
<dbReference type="AlphaFoldDB" id="A0A2I2AAK9"/>